<evidence type="ECO:0000313" key="3">
    <source>
        <dbReference type="EMBL" id="RCI16308.1"/>
    </source>
</evidence>
<dbReference type="Proteomes" id="UP000253664">
    <property type="component" value="Unassembled WGS sequence"/>
</dbReference>
<feature type="compositionally biased region" description="Polar residues" evidence="1">
    <location>
        <begin position="69"/>
        <end position="79"/>
    </location>
</feature>
<dbReference type="OrthoDB" id="4924534at2759"/>
<keyword evidence="2" id="KW-0812">Transmembrane</keyword>
<evidence type="ECO:0000256" key="2">
    <source>
        <dbReference type="SAM" id="Phobius"/>
    </source>
</evidence>
<dbReference type="EMBL" id="LKCN02000001">
    <property type="protein sequence ID" value="RCI16308.1"/>
    <property type="molecule type" value="Genomic_DNA"/>
</dbReference>
<evidence type="ECO:0000256" key="1">
    <source>
        <dbReference type="SAM" id="MobiDB-lite"/>
    </source>
</evidence>
<keyword evidence="4" id="KW-1185">Reference proteome</keyword>
<feature type="transmembrane region" description="Helical" evidence="2">
    <location>
        <begin position="20"/>
        <end position="49"/>
    </location>
</feature>
<reference evidence="3 4" key="1">
    <citation type="journal article" date="2015" name="BMC Genomics">
        <title>Insights from the genome of Ophiocordyceps polyrhachis-furcata to pathogenicity and host specificity in insect fungi.</title>
        <authorList>
            <person name="Wichadakul D."/>
            <person name="Kobmoo N."/>
            <person name="Ingsriswang S."/>
            <person name="Tangphatsornruang S."/>
            <person name="Chantasingh D."/>
            <person name="Luangsa-ard J.J."/>
            <person name="Eurwilaichitr L."/>
        </authorList>
    </citation>
    <scope>NUCLEOTIDE SEQUENCE [LARGE SCALE GENOMIC DNA]</scope>
    <source>
        <strain evidence="3 4">BCC 54312</strain>
    </source>
</reference>
<proteinExistence type="predicted"/>
<protein>
    <submittedName>
        <fullName evidence="3">Uncharacterized protein</fullName>
    </submittedName>
</protein>
<evidence type="ECO:0000313" key="4">
    <source>
        <dbReference type="Proteomes" id="UP000253664"/>
    </source>
</evidence>
<gene>
    <name evidence="3" type="ORF">L249_2822</name>
</gene>
<comment type="caution">
    <text evidence="3">The sequence shown here is derived from an EMBL/GenBank/DDBJ whole genome shotgun (WGS) entry which is preliminary data.</text>
</comment>
<accession>A0A367LPF5</accession>
<sequence>MAKPLVADLILINVPSSSLLIRIISISCFVLGTLIILPLFFLVAGDLLLWTWRQLFGRVSPLHHEPTSKSHPSTPSAYTTAEDAVWGQSPKSQQ</sequence>
<organism evidence="3 4">
    <name type="scientific">Ophiocordyceps polyrhachis-furcata BCC 54312</name>
    <dbReference type="NCBI Taxonomy" id="1330021"/>
    <lineage>
        <taxon>Eukaryota</taxon>
        <taxon>Fungi</taxon>
        <taxon>Dikarya</taxon>
        <taxon>Ascomycota</taxon>
        <taxon>Pezizomycotina</taxon>
        <taxon>Sordariomycetes</taxon>
        <taxon>Hypocreomycetidae</taxon>
        <taxon>Hypocreales</taxon>
        <taxon>Ophiocordycipitaceae</taxon>
        <taxon>Ophiocordyceps</taxon>
    </lineage>
</organism>
<feature type="region of interest" description="Disordered" evidence="1">
    <location>
        <begin position="63"/>
        <end position="94"/>
    </location>
</feature>
<keyword evidence="2" id="KW-0472">Membrane</keyword>
<name>A0A367LPF5_9HYPO</name>
<dbReference type="AlphaFoldDB" id="A0A367LPF5"/>
<keyword evidence="2" id="KW-1133">Transmembrane helix</keyword>